<dbReference type="Proteomes" id="UP000886523">
    <property type="component" value="Unassembled WGS sequence"/>
</dbReference>
<sequence>MRFSPFHSRPSFDPNDLVSTNFVSIFEPNSSIKGRWIINTSLMPPAALLAPIIDPGDIRPNLELGSQNGSINASVWLQGPDKDRAILDCSSTNGNVHLTIDSRRSQKVGIRVRTHNGSIKVFLPQGFYGPIEHRTQNGTVTFSPALRSSVTTISTSEGIGRSFVGNLNLGNLRRDSEMAPDAVASRSSAAVPIWKGDALEATTLNGSIYFAFEDEARGPMAFTQIFNRISG</sequence>
<reference evidence="2" key="1">
    <citation type="journal article" date="2020" name="Nat. Commun.">
        <title>Large-scale genome sequencing of mycorrhizal fungi provides insights into the early evolution of symbiotic traits.</title>
        <authorList>
            <person name="Miyauchi S."/>
            <person name="Kiss E."/>
            <person name="Kuo A."/>
            <person name="Drula E."/>
            <person name="Kohler A."/>
            <person name="Sanchez-Garcia M."/>
            <person name="Morin E."/>
            <person name="Andreopoulos B."/>
            <person name="Barry K.W."/>
            <person name="Bonito G."/>
            <person name="Buee M."/>
            <person name="Carver A."/>
            <person name="Chen C."/>
            <person name="Cichocki N."/>
            <person name="Clum A."/>
            <person name="Culley D."/>
            <person name="Crous P.W."/>
            <person name="Fauchery L."/>
            <person name="Girlanda M."/>
            <person name="Hayes R.D."/>
            <person name="Keri Z."/>
            <person name="LaButti K."/>
            <person name="Lipzen A."/>
            <person name="Lombard V."/>
            <person name="Magnuson J."/>
            <person name="Maillard F."/>
            <person name="Murat C."/>
            <person name="Nolan M."/>
            <person name="Ohm R.A."/>
            <person name="Pangilinan J."/>
            <person name="Pereira M.F."/>
            <person name="Perotto S."/>
            <person name="Peter M."/>
            <person name="Pfister S."/>
            <person name="Riley R."/>
            <person name="Sitrit Y."/>
            <person name="Stielow J.B."/>
            <person name="Szollosi G."/>
            <person name="Zifcakova L."/>
            <person name="Stursova M."/>
            <person name="Spatafora J.W."/>
            <person name="Tedersoo L."/>
            <person name="Vaario L.M."/>
            <person name="Yamada A."/>
            <person name="Yan M."/>
            <person name="Wang P."/>
            <person name="Xu J."/>
            <person name="Bruns T."/>
            <person name="Baldrian P."/>
            <person name="Vilgalys R."/>
            <person name="Dunand C."/>
            <person name="Henrissat B."/>
            <person name="Grigoriev I.V."/>
            <person name="Hibbett D."/>
            <person name="Nagy L.G."/>
            <person name="Martin F.M."/>
        </authorList>
    </citation>
    <scope>NUCLEOTIDE SEQUENCE</scope>
    <source>
        <strain evidence="2">UP504</strain>
    </source>
</reference>
<keyword evidence="3" id="KW-1185">Reference proteome</keyword>
<organism evidence="2 3">
    <name type="scientific">Hydnum rufescens UP504</name>
    <dbReference type="NCBI Taxonomy" id="1448309"/>
    <lineage>
        <taxon>Eukaryota</taxon>
        <taxon>Fungi</taxon>
        <taxon>Dikarya</taxon>
        <taxon>Basidiomycota</taxon>
        <taxon>Agaricomycotina</taxon>
        <taxon>Agaricomycetes</taxon>
        <taxon>Cantharellales</taxon>
        <taxon>Hydnaceae</taxon>
        <taxon>Hydnum</taxon>
    </lineage>
</organism>
<dbReference type="Pfam" id="PF24016">
    <property type="entry name" value="DUF7330"/>
    <property type="match status" value="1"/>
</dbReference>
<feature type="domain" description="DUF7330" evidence="1">
    <location>
        <begin position="21"/>
        <end position="215"/>
    </location>
</feature>
<protein>
    <recommendedName>
        <fullName evidence="1">DUF7330 domain-containing protein</fullName>
    </recommendedName>
</protein>
<comment type="caution">
    <text evidence="2">The sequence shown here is derived from an EMBL/GenBank/DDBJ whole genome shotgun (WGS) entry which is preliminary data.</text>
</comment>
<dbReference type="AlphaFoldDB" id="A0A9P6B1D0"/>
<dbReference type="OrthoDB" id="5289249at2759"/>
<name>A0A9P6B1D0_9AGAM</name>
<evidence type="ECO:0000259" key="1">
    <source>
        <dbReference type="Pfam" id="PF24016"/>
    </source>
</evidence>
<gene>
    <name evidence="2" type="ORF">BS47DRAFT_1360803</name>
</gene>
<evidence type="ECO:0000313" key="3">
    <source>
        <dbReference type="Proteomes" id="UP000886523"/>
    </source>
</evidence>
<evidence type="ECO:0000313" key="2">
    <source>
        <dbReference type="EMBL" id="KAF9515705.1"/>
    </source>
</evidence>
<accession>A0A9P6B1D0</accession>
<dbReference type="EMBL" id="MU128947">
    <property type="protein sequence ID" value="KAF9515705.1"/>
    <property type="molecule type" value="Genomic_DNA"/>
</dbReference>
<proteinExistence type="predicted"/>
<dbReference type="InterPro" id="IPR055754">
    <property type="entry name" value="DUF7330"/>
</dbReference>